<reference evidence="4" key="1">
    <citation type="journal article" date="2019" name="Int. J. Syst. Evol. Microbiol.">
        <title>The Global Catalogue of Microorganisms (GCM) 10K type strain sequencing project: providing services to taxonomists for standard genome sequencing and annotation.</title>
        <authorList>
            <consortium name="The Broad Institute Genomics Platform"/>
            <consortium name="The Broad Institute Genome Sequencing Center for Infectious Disease"/>
            <person name="Wu L."/>
            <person name="Ma J."/>
        </authorList>
    </citation>
    <scope>NUCLEOTIDE SEQUENCE [LARGE SCALE GENOMIC DNA]</scope>
    <source>
        <strain evidence="4">JCM 16548</strain>
    </source>
</reference>
<dbReference type="PANTHER" id="PTHR48090:SF7">
    <property type="entry name" value="RFBJ PROTEIN"/>
    <property type="match status" value="1"/>
</dbReference>
<accession>A0ABP7CH06</accession>
<dbReference type="InterPro" id="IPR001173">
    <property type="entry name" value="Glyco_trans_2-like"/>
</dbReference>
<proteinExistence type="inferred from homology"/>
<dbReference type="CDD" id="cd04179">
    <property type="entry name" value="DPM_DPG-synthase_like"/>
    <property type="match status" value="1"/>
</dbReference>
<organism evidence="3 4">
    <name type="scientific">Microlunatus aurantiacus</name>
    <dbReference type="NCBI Taxonomy" id="446786"/>
    <lineage>
        <taxon>Bacteria</taxon>
        <taxon>Bacillati</taxon>
        <taxon>Actinomycetota</taxon>
        <taxon>Actinomycetes</taxon>
        <taxon>Propionibacteriales</taxon>
        <taxon>Propionibacteriaceae</taxon>
        <taxon>Microlunatus</taxon>
    </lineage>
</organism>
<evidence type="ECO:0000256" key="1">
    <source>
        <dbReference type="ARBA" id="ARBA00006739"/>
    </source>
</evidence>
<comment type="similarity">
    <text evidence="1">Belongs to the glycosyltransferase 2 family.</text>
</comment>
<protein>
    <submittedName>
        <fullName evidence="3">Glycosyltransferase family 2 protein</fullName>
    </submittedName>
</protein>
<evidence type="ECO:0000313" key="3">
    <source>
        <dbReference type="EMBL" id="GAA3690403.1"/>
    </source>
</evidence>
<dbReference type="RefSeq" id="WP_344810361.1">
    <property type="nucleotide sequence ID" value="NZ_BAAAYX010000002.1"/>
</dbReference>
<evidence type="ECO:0000259" key="2">
    <source>
        <dbReference type="Pfam" id="PF00535"/>
    </source>
</evidence>
<keyword evidence="4" id="KW-1185">Reference proteome</keyword>
<name>A0ABP7CH06_9ACTN</name>
<dbReference type="Proteomes" id="UP001500051">
    <property type="component" value="Unassembled WGS sequence"/>
</dbReference>
<evidence type="ECO:0000313" key="4">
    <source>
        <dbReference type="Proteomes" id="UP001500051"/>
    </source>
</evidence>
<dbReference type="InterPro" id="IPR029044">
    <property type="entry name" value="Nucleotide-diphossugar_trans"/>
</dbReference>
<comment type="caution">
    <text evidence="3">The sequence shown here is derived from an EMBL/GenBank/DDBJ whole genome shotgun (WGS) entry which is preliminary data.</text>
</comment>
<sequence>MDEPPEVELVLPCLDEVTGLRWLLPRVPPGIAVILADNGSTDGSVQVGRGHGARVVDVPQRGYGSACHAGLLAARADIVVVMDADGTLDPAQLDRVLDPLREGRLDLVVGARRPVRRGAQPWHLRLANRALAARLAARTGVRLTDLGPVRAARREPLLALDLQDRRSGYPAETVVKAADAGWRIGEVPVDYHLRRGRSKVTGTPRGVVQAVRDMTAALTRPVG</sequence>
<gene>
    <name evidence="3" type="ORF">GCM10022204_01590</name>
</gene>
<dbReference type="Pfam" id="PF00535">
    <property type="entry name" value="Glycos_transf_2"/>
    <property type="match status" value="1"/>
</dbReference>
<feature type="domain" description="Glycosyltransferase 2-like" evidence="2">
    <location>
        <begin position="29"/>
        <end position="155"/>
    </location>
</feature>
<dbReference type="InterPro" id="IPR050256">
    <property type="entry name" value="Glycosyltransferase_2"/>
</dbReference>
<dbReference type="Gene3D" id="3.90.550.10">
    <property type="entry name" value="Spore Coat Polysaccharide Biosynthesis Protein SpsA, Chain A"/>
    <property type="match status" value="1"/>
</dbReference>
<dbReference type="PANTHER" id="PTHR48090">
    <property type="entry name" value="UNDECAPRENYL-PHOSPHATE 4-DEOXY-4-FORMAMIDO-L-ARABINOSE TRANSFERASE-RELATED"/>
    <property type="match status" value="1"/>
</dbReference>
<dbReference type="EMBL" id="BAAAYX010000002">
    <property type="protein sequence ID" value="GAA3690403.1"/>
    <property type="molecule type" value="Genomic_DNA"/>
</dbReference>
<dbReference type="SUPFAM" id="SSF53448">
    <property type="entry name" value="Nucleotide-diphospho-sugar transferases"/>
    <property type="match status" value="1"/>
</dbReference>